<feature type="domain" description="Nose resistant-to-fluoxetine protein N-terminal" evidence="3">
    <location>
        <begin position="38"/>
        <end position="189"/>
    </location>
</feature>
<reference evidence="4" key="1">
    <citation type="journal article" date="2023" name="G3 (Bethesda)">
        <title>Whole genome assemblies of Zophobas morio and Tenebrio molitor.</title>
        <authorList>
            <person name="Kaur S."/>
            <person name="Stinson S.A."/>
            <person name="diCenzo G.C."/>
        </authorList>
    </citation>
    <scope>NUCLEOTIDE SEQUENCE</scope>
    <source>
        <strain evidence="4">QUZm001</strain>
    </source>
</reference>
<feature type="transmembrane region" description="Helical" evidence="1">
    <location>
        <begin position="341"/>
        <end position="360"/>
    </location>
</feature>
<feature type="transmembrane region" description="Helical" evidence="1">
    <location>
        <begin position="609"/>
        <end position="634"/>
    </location>
</feature>
<feature type="transmembrane region" description="Helical" evidence="1">
    <location>
        <begin position="471"/>
        <end position="489"/>
    </location>
</feature>
<feature type="signal peptide" evidence="2">
    <location>
        <begin position="1"/>
        <end position="22"/>
    </location>
</feature>
<accession>A0AA38M3I7</accession>
<dbReference type="Pfam" id="PF20146">
    <property type="entry name" value="NRF"/>
    <property type="match status" value="1"/>
</dbReference>
<feature type="transmembrane region" description="Helical" evidence="1">
    <location>
        <begin position="540"/>
        <end position="560"/>
    </location>
</feature>
<dbReference type="InterPro" id="IPR052728">
    <property type="entry name" value="O2_lipid_transport_reg"/>
</dbReference>
<keyword evidence="2" id="KW-0732">Signal</keyword>
<feature type="transmembrane region" description="Helical" evidence="1">
    <location>
        <begin position="295"/>
        <end position="320"/>
    </location>
</feature>
<dbReference type="InterPro" id="IPR002656">
    <property type="entry name" value="Acyl_transf_3_dom"/>
</dbReference>
<keyword evidence="1" id="KW-0812">Transmembrane</keyword>
<proteinExistence type="predicted"/>
<feature type="transmembrane region" description="Helical" evidence="1">
    <location>
        <begin position="432"/>
        <end position="451"/>
    </location>
</feature>
<feature type="chain" id="PRO_5041240283" description="Nose resistant-to-fluoxetine protein N-terminal domain-containing protein" evidence="2">
    <location>
        <begin position="23"/>
        <end position="650"/>
    </location>
</feature>
<dbReference type="SMART" id="SM00703">
    <property type="entry name" value="NRF"/>
    <property type="match status" value="1"/>
</dbReference>
<protein>
    <recommendedName>
        <fullName evidence="3">Nose resistant-to-fluoxetine protein N-terminal domain-containing protein</fullName>
    </recommendedName>
</protein>
<keyword evidence="1" id="KW-1133">Transmembrane helix</keyword>
<evidence type="ECO:0000313" key="5">
    <source>
        <dbReference type="Proteomes" id="UP001168821"/>
    </source>
</evidence>
<keyword evidence="5" id="KW-1185">Reference proteome</keyword>
<organism evidence="4 5">
    <name type="scientific">Zophobas morio</name>
    <dbReference type="NCBI Taxonomy" id="2755281"/>
    <lineage>
        <taxon>Eukaryota</taxon>
        <taxon>Metazoa</taxon>
        <taxon>Ecdysozoa</taxon>
        <taxon>Arthropoda</taxon>
        <taxon>Hexapoda</taxon>
        <taxon>Insecta</taxon>
        <taxon>Pterygota</taxon>
        <taxon>Neoptera</taxon>
        <taxon>Endopterygota</taxon>
        <taxon>Coleoptera</taxon>
        <taxon>Polyphaga</taxon>
        <taxon>Cucujiformia</taxon>
        <taxon>Tenebrionidae</taxon>
        <taxon>Zophobas</taxon>
    </lineage>
</organism>
<dbReference type="AlphaFoldDB" id="A0AA38M3I7"/>
<dbReference type="Pfam" id="PF01757">
    <property type="entry name" value="Acyl_transf_3"/>
    <property type="match status" value="1"/>
</dbReference>
<evidence type="ECO:0000313" key="4">
    <source>
        <dbReference type="EMBL" id="KAJ3641137.1"/>
    </source>
</evidence>
<dbReference type="PANTHER" id="PTHR11161">
    <property type="entry name" value="O-ACYLTRANSFERASE"/>
    <property type="match status" value="1"/>
</dbReference>
<dbReference type="EMBL" id="JALNTZ010000009">
    <property type="protein sequence ID" value="KAJ3641137.1"/>
    <property type="molecule type" value="Genomic_DNA"/>
</dbReference>
<dbReference type="PANTHER" id="PTHR11161:SF72">
    <property type="entry name" value="FI21449P1"/>
    <property type="match status" value="1"/>
</dbReference>
<evidence type="ECO:0000256" key="1">
    <source>
        <dbReference type="SAM" id="Phobius"/>
    </source>
</evidence>
<dbReference type="GO" id="GO:0016747">
    <property type="term" value="F:acyltransferase activity, transferring groups other than amino-acyl groups"/>
    <property type="evidence" value="ECO:0007669"/>
    <property type="project" value="InterPro"/>
</dbReference>
<dbReference type="Proteomes" id="UP001168821">
    <property type="component" value="Unassembled WGS sequence"/>
</dbReference>
<comment type="caution">
    <text evidence="4">The sequence shown here is derived from an EMBL/GenBank/DDBJ whole genome shotgun (WGS) entry which is preliminary data.</text>
</comment>
<keyword evidence="1" id="KW-0472">Membrane</keyword>
<gene>
    <name evidence="4" type="ORF">Zmor_027655</name>
</gene>
<dbReference type="InterPro" id="IPR006621">
    <property type="entry name" value="Nose-resist-to-fluoxetine_N"/>
</dbReference>
<sequence>MKLASLLFFLFVATSYPQYSAPFKLMDLGVSLFSSDVNKKCVLDFSLFLSDLSKMKLWASRMVDASGKINAGILNGNVHIFGDYDQCLSIKEHVRGRTIEGKYCSALITISDEILSDELLYLKSKYQTKNFQRIRLEGVLQYLANTTGLLGLCVPKSCSPEDLEIIADQIISKLKLPARLSFRNDLCSHKNQPVTITNLDLYIYSFFVVVAVILCGSTIYDFYLQKTGIVTIFSVYTNIKKLLNQHEGKRLTCVSGIRVIACLWVILAHVTFSNTLLSKNPIYVVTEWKMNPSSAFIWTGHYALDTFFTLSGLLSSYTYLKFSDKNKISLFSFYFNRYIRLTPLLVATVLIHTSLIKLFTDGPYGQIVIDHYTDQCAENWWTSIFYIFKLMKFRRCANHTWYLSVDTQLYLCAPIFLFFIKKHPKKTMTTMGLTFLAAVTYSSTVTVIKQIGFTIFEWSDNHTNYLFHSSYYHMPSWLVGLFFGYLLQLQSVKIPKNLNTFLLFVSLLSLVKLIVNQLEFFEGEYDVYRAALWNGLARPAWSLAICYIIFSCATGNGGYINSFLSHYVFRVLGELTYSLYMVHGGIQMILFSSTKQTLIFSNRQIFNTFTELCVVSLPFAVLMYLAFEAPIFAFKDYMRKRQKLATTKSK</sequence>
<feature type="transmembrane region" description="Helical" evidence="1">
    <location>
        <begin position="567"/>
        <end position="589"/>
    </location>
</feature>
<evidence type="ECO:0000256" key="2">
    <source>
        <dbReference type="SAM" id="SignalP"/>
    </source>
</evidence>
<feature type="transmembrane region" description="Helical" evidence="1">
    <location>
        <begin position="401"/>
        <end position="420"/>
    </location>
</feature>
<feature type="transmembrane region" description="Helical" evidence="1">
    <location>
        <begin position="251"/>
        <end position="272"/>
    </location>
</feature>
<feature type="transmembrane region" description="Helical" evidence="1">
    <location>
        <begin position="501"/>
        <end position="520"/>
    </location>
</feature>
<evidence type="ECO:0000259" key="3">
    <source>
        <dbReference type="SMART" id="SM00703"/>
    </source>
</evidence>
<feature type="transmembrane region" description="Helical" evidence="1">
    <location>
        <begin position="201"/>
        <end position="223"/>
    </location>
</feature>
<name>A0AA38M3I7_9CUCU</name>